<keyword evidence="3" id="KW-1185">Reference proteome</keyword>
<evidence type="ECO:0000313" key="2">
    <source>
        <dbReference type="EMBL" id="MED6248234.1"/>
    </source>
</evidence>
<name>A0ABU7BEP7_9TELE</name>
<reference evidence="2 3" key="1">
    <citation type="submission" date="2021-07" db="EMBL/GenBank/DDBJ databases">
        <authorList>
            <person name="Palmer J.M."/>
        </authorList>
    </citation>
    <scope>NUCLEOTIDE SEQUENCE [LARGE SCALE GENOMIC DNA]</scope>
    <source>
        <strain evidence="2 3">AT_MEX2019</strain>
        <tissue evidence="2">Muscle</tissue>
    </source>
</reference>
<sequence length="80" mass="8730">LQRLQPSPACPLSKPPCSNHKPPSASLFPELILKSKPLTKTTALTGCHQDLDFSPKSSTVDSSMLLKHITEVCSTICWLK</sequence>
<protein>
    <submittedName>
        <fullName evidence="2">Uncharacterized protein</fullName>
    </submittedName>
</protein>
<proteinExistence type="predicted"/>
<dbReference type="EMBL" id="JAHUTI010049940">
    <property type="protein sequence ID" value="MED6248234.1"/>
    <property type="molecule type" value="Genomic_DNA"/>
</dbReference>
<evidence type="ECO:0000256" key="1">
    <source>
        <dbReference type="SAM" id="MobiDB-lite"/>
    </source>
</evidence>
<feature type="region of interest" description="Disordered" evidence="1">
    <location>
        <begin position="1"/>
        <end position="23"/>
    </location>
</feature>
<organism evidence="2 3">
    <name type="scientific">Ataeniobius toweri</name>
    <dbReference type="NCBI Taxonomy" id="208326"/>
    <lineage>
        <taxon>Eukaryota</taxon>
        <taxon>Metazoa</taxon>
        <taxon>Chordata</taxon>
        <taxon>Craniata</taxon>
        <taxon>Vertebrata</taxon>
        <taxon>Euteleostomi</taxon>
        <taxon>Actinopterygii</taxon>
        <taxon>Neopterygii</taxon>
        <taxon>Teleostei</taxon>
        <taxon>Neoteleostei</taxon>
        <taxon>Acanthomorphata</taxon>
        <taxon>Ovalentaria</taxon>
        <taxon>Atherinomorphae</taxon>
        <taxon>Cyprinodontiformes</taxon>
        <taxon>Goodeidae</taxon>
        <taxon>Ataeniobius</taxon>
    </lineage>
</organism>
<comment type="caution">
    <text evidence="2">The sequence shown here is derived from an EMBL/GenBank/DDBJ whole genome shotgun (WGS) entry which is preliminary data.</text>
</comment>
<feature type="non-terminal residue" evidence="2">
    <location>
        <position position="1"/>
    </location>
</feature>
<evidence type="ECO:0000313" key="3">
    <source>
        <dbReference type="Proteomes" id="UP001345963"/>
    </source>
</evidence>
<accession>A0ABU7BEP7</accession>
<dbReference type="Proteomes" id="UP001345963">
    <property type="component" value="Unassembled WGS sequence"/>
</dbReference>
<gene>
    <name evidence="2" type="ORF">ATANTOWER_029543</name>
</gene>